<dbReference type="RefSeq" id="WP_115750994.1">
    <property type="nucleotide sequence ID" value="NZ_PIOD01000025.1"/>
</dbReference>
<keyword evidence="1" id="KW-0175">Coiled coil</keyword>
<gene>
    <name evidence="2" type="ORF">CWR45_16735</name>
</gene>
<evidence type="ECO:0000313" key="2">
    <source>
        <dbReference type="EMBL" id="RDW15431.1"/>
    </source>
</evidence>
<dbReference type="AlphaFoldDB" id="A0A3D8PJM5"/>
<sequence length="278" mass="32461">MENPISIFIMDVTSSSTDSMVGQKLESYLKEIVIMVESWSDDVVDIKVTHRRGDELLLISENYSTAYTIAFYLSRIWKFSKHKPYFGLSFGNINIRVKDIEVETWIHPLMKQARTANNELKNLKENRIQFKFELDIPNPNKHLPTSPNDSKNSPINYHLITIESLINTLLENQQIFFMKQTELQEIISDLYLIFMQQKKIAVFLDKTGATISSHINRGNGKEIIKTFNRITQALNSMQMSISPSTVQRNPNRIQEKLEENIRRYVNNHIDTLFEEKKM</sequence>
<keyword evidence="3" id="KW-1185">Reference proteome</keyword>
<dbReference type="Proteomes" id="UP000256520">
    <property type="component" value="Unassembled WGS sequence"/>
</dbReference>
<organism evidence="2 3">
    <name type="scientific">Oceanobacillus chungangensis</name>
    <dbReference type="NCBI Taxonomy" id="1229152"/>
    <lineage>
        <taxon>Bacteria</taxon>
        <taxon>Bacillati</taxon>
        <taxon>Bacillota</taxon>
        <taxon>Bacilli</taxon>
        <taxon>Bacillales</taxon>
        <taxon>Bacillaceae</taxon>
        <taxon>Oceanobacillus</taxon>
    </lineage>
</organism>
<reference evidence="3" key="1">
    <citation type="submission" date="2017-11" db="EMBL/GenBank/DDBJ databases">
        <authorList>
            <person name="Zhu W."/>
        </authorList>
    </citation>
    <scope>NUCLEOTIDE SEQUENCE [LARGE SCALE GENOMIC DNA]</scope>
    <source>
        <strain evidence="3">CAU 1051</strain>
    </source>
</reference>
<evidence type="ECO:0000256" key="1">
    <source>
        <dbReference type="SAM" id="Coils"/>
    </source>
</evidence>
<accession>A0A3D8PJM5</accession>
<evidence type="ECO:0000313" key="3">
    <source>
        <dbReference type="Proteomes" id="UP000256520"/>
    </source>
</evidence>
<comment type="caution">
    <text evidence="2">The sequence shown here is derived from an EMBL/GenBank/DDBJ whole genome shotgun (WGS) entry which is preliminary data.</text>
</comment>
<dbReference type="EMBL" id="PIOD01000025">
    <property type="protein sequence ID" value="RDW15431.1"/>
    <property type="molecule type" value="Genomic_DNA"/>
</dbReference>
<dbReference type="OrthoDB" id="2417235at2"/>
<name>A0A3D8PJM5_9BACI</name>
<protein>
    <submittedName>
        <fullName evidence="2">Uncharacterized protein</fullName>
    </submittedName>
</protein>
<feature type="coiled-coil region" evidence="1">
    <location>
        <begin position="106"/>
        <end position="133"/>
    </location>
</feature>
<proteinExistence type="predicted"/>